<reference evidence="1" key="2">
    <citation type="submission" date="2013-10" db="EMBL/GenBank/DDBJ databases">
        <authorList>
            <person name="Aslett M."/>
        </authorList>
    </citation>
    <scope>NUCLEOTIDE SEQUENCE [LARGE SCALE GENOMIC DNA]</scope>
    <source>
        <strain evidence="1">Houghton</strain>
    </source>
</reference>
<name>U6L656_9EIME</name>
<keyword evidence="2" id="KW-1185">Reference proteome</keyword>
<evidence type="ECO:0000313" key="1">
    <source>
        <dbReference type="EMBL" id="CDJ45636.1"/>
    </source>
</evidence>
<gene>
    <name evidence="1" type="ORF">EBH_0032230</name>
</gene>
<reference evidence="1" key="1">
    <citation type="submission" date="2013-10" db="EMBL/GenBank/DDBJ databases">
        <title>Genomic analysis of the causative agents of coccidiosis in chickens.</title>
        <authorList>
            <person name="Reid A.J."/>
            <person name="Blake D."/>
            <person name="Billington K."/>
            <person name="Browne H."/>
            <person name="Dunn M."/>
            <person name="Hung S."/>
            <person name="Kawahara F."/>
            <person name="Miranda-Saavedra D."/>
            <person name="Mourier T."/>
            <person name="Nagra H."/>
            <person name="Otto T.D."/>
            <person name="Rawlings N."/>
            <person name="Sanchez A."/>
            <person name="Sanders M."/>
            <person name="Subramaniam C."/>
            <person name="Tay Y."/>
            <person name="Dear P."/>
            <person name="Doerig C."/>
            <person name="Gruber A."/>
            <person name="Parkinson J."/>
            <person name="Shirley M."/>
            <person name="Wan K.L."/>
            <person name="Berriman M."/>
            <person name="Tomley F."/>
            <person name="Pain A."/>
        </authorList>
    </citation>
    <scope>NUCLEOTIDE SEQUENCE [LARGE SCALE GENOMIC DNA]</scope>
    <source>
        <strain evidence="1">Houghton</strain>
    </source>
</reference>
<dbReference type="VEuPathDB" id="ToxoDB:EBH_0032230"/>
<dbReference type="Proteomes" id="UP000030750">
    <property type="component" value="Unassembled WGS sequence"/>
</dbReference>
<dbReference type="AlphaFoldDB" id="U6L656"/>
<organism evidence="1 2">
    <name type="scientific">Eimeria brunetti</name>
    <dbReference type="NCBI Taxonomy" id="51314"/>
    <lineage>
        <taxon>Eukaryota</taxon>
        <taxon>Sar</taxon>
        <taxon>Alveolata</taxon>
        <taxon>Apicomplexa</taxon>
        <taxon>Conoidasida</taxon>
        <taxon>Coccidia</taxon>
        <taxon>Eucoccidiorida</taxon>
        <taxon>Eimeriorina</taxon>
        <taxon>Eimeriidae</taxon>
        <taxon>Eimeria</taxon>
    </lineage>
</organism>
<sequence length="268" mass="28259">MASVYKTAAAVCFVALYGLQSEAAGTTISHKFIPIAVEDAGYVAANLARNGKLPVHINAVAKDDNLVSTLTGTVKSKNVTETVEDAEATIDETCSSLVKEGELKDIFHYTFEYNNVSKSSPNYRELLQKALDAGLEIFKKTKDQNKWEKIWEDEAGASLAYLLGANSTTIGCVIGQCIAAKTADDGGQSVPEGATGKAVLFCELNPAAKKNQAPFDDEYFEGLIARTAKLADMTEEDLKAPSNDGTAAAAVPTILAAGLVAVLTAISA</sequence>
<accession>U6L656</accession>
<dbReference type="EMBL" id="HG710173">
    <property type="protein sequence ID" value="CDJ45636.1"/>
    <property type="molecule type" value="Genomic_DNA"/>
</dbReference>
<protein>
    <submittedName>
        <fullName evidence="1">SAG family member</fullName>
    </submittedName>
</protein>
<evidence type="ECO:0000313" key="2">
    <source>
        <dbReference type="Proteomes" id="UP000030750"/>
    </source>
</evidence>
<proteinExistence type="predicted"/>